<dbReference type="PROSITE" id="PS50294">
    <property type="entry name" value="WD_REPEATS_REGION"/>
    <property type="match status" value="2"/>
</dbReference>
<dbReference type="GO" id="GO:0017070">
    <property type="term" value="F:U6 snRNA binding"/>
    <property type="evidence" value="ECO:0007669"/>
    <property type="project" value="TreeGrafter"/>
</dbReference>
<dbReference type="SMART" id="SM00320">
    <property type="entry name" value="WD40"/>
    <property type="match status" value="6"/>
</dbReference>
<dbReference type="Proteomes" id="UP000006757">
    <property type="component" value="Unassembled WGS sequence"/>
</dbReference>
<comment type="caution">
    <text evidence="5">The sequence shown here is derived from an EMBL/GenBank/DDBJ whole genome shotgun (WGS) entry which is preliminary data.</text>
</comment>
<dbReference type="InParanoid" id="K1VCZ5"/>
<feature type="region of interest" description="Disordered" evidence="4">
    <location>
        <begin position="470"/>
        <end position="496"/>
    </location>
</feature>
<dbReference type="PROSITE" id="PS50082">
    <property type="entry name" value="WD_REPEATS_2"/>
    <property type="match status" value="4"/>
</dbReference>
<name>K1VCZ5_TRIAC</name>
<feature type="compositionally biased region" description="Polar residues" evidence="4">
    <location>
        <begin position="478"/>
        <end position="496"/>
    </location>
</feature>
<keyword evidence="2" id="KW-0677">Repeat</keyword>
<feature type="repeat" description="WD" evidence="3">
    <location>
        <begin position="278"/>
        <end position="302"/>
    </location>
</feature>
<reference evidence="5 6" key="1">
    <citation type="journal article" date="2012" name="Eukaryot. Cell">
        <title>Genome sequence of the Trichosporon asahii environmental strain CBS 8904.</title>
        <authorList>
            <person name="Yang R.Y."/>
            <person name="Li H.T."/>
            <person name="Zhu H."/>
            <person name="Zhou G.P."/>
            <person name="Wang M."/>
            <person name="Wang L."/>
        </authorList>
    </citation>
    <scope>NUCLEOTIDE SEQUENCE [LARGE SCALE GENOMIC DNA]</scope>
    <source>
        <strain evidence="5 6">CBS 8904</strain>
    </source>
</reference>
<feature type="compositionally biased region" description="Polar residues" evidence="4">
    <location>
        <begin position="1"/>
        <end position="12"/>
    </location>
</feature>
<dbReference type="PROSITE" id="PS00678">
    <property type="entry name" value="WD_REPEATS_1"/>
    <property type="match status" value="1"/>
</dbReference>
<dbReference type="GO" id="GO:0000398">
    <property type="term" value="P:mRNA splicing, via spliceosome"/>
    <property type="evidence" value="ECO:0007669"/>
    <property type="project" value="TreeGrafter"/>
</dbReference>
<protein>
    <submittedName>
        <fullName evidence="5">WD-repeat protein</fullName>
    </submittedName>
</protein>
<dbReference type="InterPro" id="IPR036322">
    <property type="entry name" value="WD40_repeat_dom_sf"/>
</dbReference>
<dbReference type="SUPFAM" id="SSF50978">
    <property type="entry name" value="WD40 repeat-like"/>
    <property type="match status" value="1"/>
</dbReference>
<dbReference type="eggNOG" id="KOG0266">
    <property type="taxonomic scope" value="Eukaryota"/>
</dbReference>
<feature type="region of interest" description="Disordered" evidence="4">
    <location>
        <begin position="1"/>
        <end position="38"/>
    </location>
</feature>
<dbReference type="CDD" id="cd00200">
    <property type="entry name" value="WD40"/>
    <property type="match status" value="1"/>
</dbReference>
<evidence type="ECO:0000256" key="4">
    <source>
        <dbReference type="SAM" id="MobiDB-lite"/>
    </source>
</evidence>
<dbReference type="GO" id="GO:0030621">
    <property type="term" value="F:U4 snRNA binding"/>
    <property type="evidence" value="ECO:0007669"/>
    <property type="project" value="TreeGrafter"/>
</dbReference>
<dbReference type="EMBL" id="AMBO01000310">
    <property type="protein sequence ID" value="EKD01850.1"/>
    <property type="molecule type" value="Genomic_DNA"/>
</dbReference>
<dbReference type="InterPro" id="IPR019775">
    <property type="entry name" value="WD40_repeat_CS"/>
</dbReference>
<feature type="repeat" description="WD" evidence="3">
    <location>
        <begin position="388"/>
        <end position="429"/>
    </location>
</feature>
<accession>K1VCZ5</accession>
<feature type="repeat" description="WD" evidence="3">
    <location>
        <begin position="346"/>
        <end position="387"/>
    </location>
</feature>
<dbReference type="InterPro" id="IPR020472">
    <property type="entry name" value="WD40_PAC1"/>
</dbReference>
<proteinExistence type="predicted"/>
<feature type="compositionally biased region" description="Low complexity" evidence="4">
    <location>
        <begin position="515"/>
        <end position="527"/>
    </location>
</feature>
<evidence type="ECO:0000313" key="6">
    <source>
        <dbReference type="Proteomes" id="UP000006757"/>
    </source>
</evidence>
<dbReference type="PANTHER" id="PTHR19846:SF0">
    <property type="entry name" value="PRE-MRNA PROCESSING FACTOR 4"/>
    <property type="match status" value="1"/>
</dbReference>
<keyword evidence="6" id="KW-1185">Reference proteome</keyword>
<feature type="region of interest" description="Disordered" evidence="4">
    <location>
        <begin position="515"/>
        <end position="544"/>
    </location>
</feature>
<organism evidence="5 6">
    <name type="scientific">Trichosporon asahii var. asahii (strain CBS 8904)</name>
    <name type="common">Yeast</name>
    <dbReference type="NCBI Taxonomy" id="1220162"/>
    <lineage>
        <taxon>Eukaryota</taxon>
        <taxon>Fungi</taxon>
        <taxon>Dikarya</taxon>
        <taxon>Basidiomycota</taxon>
        <taxon>Agaricomycotina</taxon>
        <taxon>Tremellomycetes</taxon>
        <taxon>Trichosporonales</taxon>
        <taxon>Trichosporonaceae</taxon>
        <taxon>Trichosporon</taxon>
    </lineage>
</organism>
<evidence type="ECO:0000256" key="1">
    <source>
        <dbReference type="ARBA" id="ARBA00022574"/>
    </source>
</evidence>
<dbReference type="AlphaFoldDB" id="K1VCZ5"/>
<evidence type="ECO:0000256" key="2">
    <source>
        <dbReference type="ARBA" id="ARBA00022737"/>
    </source>
</evidence>
<keyword evidence="1 3" id="KW-0853">WD repeat</keyword>
<dbReference type="PANTHER" id="PTHR19846">
    <property type="entry name" value="WD40 REPEAT PROTEIN"/>
    <property type="match status" value="1"/>
</dbReference>
<sequence>MNSAAGPSSPNRNGGDPSLSPRQREKAPISPDSVNLPPNADHEITLLISEYLSSRHPRLADVLAAEVGPARDHAVTNEIEGVERAILALESLLSGPGLLGPQTLKAFLYMCYRQQFLEYIDNQGVQPAAEAVEAAGALPAGAVRLLQLGVLDLGVDSARCPGITGLGGRGPRTREARRYVARVNGWGTARSGRVWRGSRCIEQSAQGPAADSDQAGLCLGGHGCEPEYEGTGEHRDAFRRLHESRDSEPPEAHGSRTSGECEMRRLRGRHDGRQRIKSYIASGSGDGTVRIWTPHDGQCRSVLAGDGGDIYGVCWRPGREDNVVAACYDKILRSWDLETGKLIRTFSGHAQSTLAVAFDPTGKIIASGSKDKHIRLWDAVGGVCVQTMTAHLGEVTSVQFDHEGKYLLAGCKDNSNRLWDLRMQRNIYRYTGHQNTSKNIIRCRFASPSCSLIASGSEDGMVYLWEREGSAPEENMRSPASNSNSGASTPAQGSPMFFTTTTGVPNAMNTSLSRTSTISVPSTTVPRGPSVASPSRSAAHYPPRGIMQGPALPKSMAPTTVRPLKVLAGHGAGAVYDVRSHAGTLLSAGEDGAVGVWGDE</sequence>
<dbReference type="Gene3D" id="2.130.10.10">
    <property type="entry name" value="YVTN repeat-like/Quinoprotein amine dehydrogenase"/>
    <property type="match status" value="1"/>
</dbReference>
<evidence type="ECO:0000313" key="5">
    <source>
        <dbReference type="EMBL" id="EKD01850.1"/>
    </source>
</evidence>
<evidence type="ECO:0000256" key="3">
    <source>
        <dbReference type="PROSITE-ProRule" id="PRU00221"/>
    </source>
</evidence>
<feature type="region of interest" description="Disordered" evidence="4">
    <location>
        <begin position="242"/>
        <end position="262"/>
    </location>
</feature>
<dbReference type="STRING" id="1220162.K1VCZ5"/>
<feature type="repeat" description="WD" evidence="3">
    <location>
        <begin position="303"/>
        <end position="345"/>
    </location>
</feature>
<gene>
    <name evidence="5" type="ORF">A1Q2_03913</name>
</gene>
<dbReference type="OrthoDB" id="674604at2759"/>
<dbReference type="GO" id="GO:0046540">
    <property type="term" value="C:U4/U6 x U5 tri-snRNP complex"/>
    <property type="evidence" value="ECO:0007669"/>
    <property type="project" value="TreeGrafter"/>
</dbReference>
<dbReference type="Pfam" id="PF00400">
    <property type="entry name" value="WD40"/>
    <property type="match status" value="5"/>
</dbReference>
<dbReference type="InterPro" id="IPR015943">
    <property type="entry name" value="WD40/YVTN_repeat-like_dom_sf"/>
</dbReference>
<dbReference type="PRINTS" id="PR00320">
    <property type="entry name" value="GPROTEINBRPT"/>
</dbReference>
<dbReference type="HOGENOM" id="CLU_008524_0_0_1"/>
<dbReference type="InterPro" id="IPR001680">
    <property type="entry name" value="WD40_rpt"/>
</dbReference>